<dbReference type="KEGG" id="tee:Tel_02095"/>
<keyword evidence="7 9" id="KW-0472">Membrane</keyword>
<evidence type="ECO:0000313" key="11">
    <source>
        <dbReference type="EMBL" id="ALP52025.1"/>
    </source>
</evidence>
<dbReference type="InterPro" id="IPR004563">
    <property type="entry name" value="Apolipo_AcylTrfase"/>
</dbReference>
<evidence type="ECO:0000256" key="4">
    <source>
        <dbReference type="ARBA" id="ARBA00022679"/>
    </source>
</evidence>
<evidence type="ECO:0000256" key="7">
    <source>
        <dbReference type="ARBA" id="ARBA00023136"/>
    </source>
</evidence>
<comment type="catalytic activity">
    <reaction evidence="9">
        <text>N-terminal S-1,2-diacyl-sn-glyceryl-L-cysteinyl-[lipoprotein] + a glycerophospholipid = N-acyl-S-1,2-diacyl-sn-glyceryl-L-cysteinyl-[lipoprotein] + a 2-acyl-sn-glycero-3-phospholipid + H(+)</text>
        <dbReference type="Rhea" id="RHEA:48228"/>
        <dbReference type="Rhea" id="RHEA-COMP:14681"/>
        <dbReference type="Rhea" id="RHEA-COMP:14684"/>
        <dbReference type="ChEBI" id="CHEBI:15378"/>
        <dbReference type="ChEBI" id="CHEBI:136912"/>
        <dbReference type="ChEBI" id="CHEBI:140656"/>
        <dbReference type="ChEBI" id="CHEBI:140657"/>
        <dbReference type="ChEBI" id="CHEBI:140660"/>
        <dbReference type="EC" id="2.3.1.269"/>
    </reaction>
</comment>
<keyword evidence="4 9" id="KW-0808">Transferase</keyword>
<dbReference type="EMBL" id="CP013099">
    <property type="protein sequence ID" value="ALP52025.1"/>
    <property type="molecule type" value="Genomic_DNA"/>
</dbReference>
<keyword evidence="3 9" id="KW-1003">Cell membrane</keyword>
<dbReference type="HAMAP" id="MF_01148">
    <property type="entry name" value="Lnt"/>
    <property type="match status" value="1"/>
</dbReference>
<evidence type="ECO:0000256" key="2">
    <source>
        <dbReference type="ARBA" id="ARBA00010065"/>
    </source>
</evidence>
<evidence type="ECO:0000256" key="3">
    <source>
        <dbReference type="ARBA" id="ARBA00022475"/>
    </source>
</evidence>
<sequence>MFMRLTHGWRGDLLALVAGVATPLAFAPIAWWPLAVLTTAVLLAVWLFSAPRRAAWRGFLYGLGLFSVGISWVFISIHYHGYVDLGLALLLTLLLIVVMAMFPLLLGALLGRLFPQGFETRATRYKLLLVFPAAWALMEWTRGWFLTGFPWLSLGYSQTDSPLAGLAPLVGVYGVSWAVVFSAALLVGLLLDKAGRIFYSAMLVLLWLVAGVLNDVDWTRPHGAPLDVALLQGNIPQDLKWHPDVRRPTIELYTELTRQHWDADLIVWPETALPAFYYETESFLNDLEAEAQQYDTDMLIGMLTLDKDKRRYFNTMMSIGTQRGQYHKNHLVPFTEYLPLKSILGGLVSFMQVPMSDFSKGGADQAPLKVADQYAGISICFEDAFGEEIINALPEATLLVNVSNDAWFDDSWAPPQHLQMARMRALETGRPMLRATNTGISAVIDEKGRIIERAPQFQVASISATIQPRTGMTVYAVTANWLVVVVALLLIGVSFWRLRRAPVE</sequence>
<gene>
    <name evidence="9" type="primary">lnt</name>
    <name evidence="11" type="ORF">Tel_02095</name>
</gene>
<dbReference type="Pfam" id="PF00795">
    <property type="entry name" value="CN_hydrolase"/>
    <property type="match status" value="1"/>
</dbReference>
<keyword evidence="6 9" id="KW-1133">Transmembrane helix</keyword>
<keyword evidence="12" id="KW-1185">Reference proteome</keyword>
<dbReference type="GO" id="GO:0042158">
    <property type="term" value="P:lipoprotein biosynthetic process"/>
    <property type="evidence" value="ECO:0007669"/>
    <property type="project" value="UniProtKB-UniRule"/>
</dbReference>
<dbReference type="AlphaFoldDB" id="A0A0S2TA46"/>
<organism evidence="11 12">
    <name type="scientific">Candidatus Tenderia electrophaga</name>
    <dbReference type="NCBI Taxonomy" id="1748243"/>
    <lineage>
        <taxon>Bacteria</taxon>
        <taxon>Pseudomonadati</taxon>
        <taxon>Pseudomonadota</taxon>
        <taxon>Gammaproteobacteria</taxon>
        <taxon>Candidatus Tenderiales</taxon>
        <taxon>Candidatus Tenderiaceae</taxon>
        <taxon>Candidatus Tenderia</taxon>
    </lineage>
</organism>
<protein>
    <recommendedName>
        <fullName evidence="9">Apolipoprotein N-acyltransferase</fullName>
        <shortName evidence="9">ALP N-acyltransferase</shortName>
        <ecNumber evidence="9">2.3.1.269</ecNumber>
    </recommendedName>
</protein>
<dbReference type="CDD" id="cd07571">
    <property type="entry name" value="ALP_N-acyl_transferase"/>
    <property type="match status" value="1"/>
</dbReference>
<comment type="subcellular location">
    <subcellularLocation>
        <location evidence="1 9">Cell membrane</location>
        <topology evidence="1 9">Multi-pass membrane protein</topology>
    </subcellularLocation>
</comment>
<feature type="transmembrane region" description="Helical" evidence="9">
    <location>
        <begin position="472"/>
        <end position="496"/>
    </location>
</feature>
<evidence type="ECO:0000313" key="12">
    <source>
        <dbReference type="Proteomes" id="UP000055136"/>
    </source>
</evidence>
<dbReference type="PANTHER" id="PTHR38686:SF1">
    <property type="entry name" value="APOLIPOPROTEIN N-ACYLTRANSFERASE"/>
    <property type="match status" value="1"/>
</dbReference>
<reference evidence="11" key="1">
    <citation type="submission" date="2015-10" db="EMBL/GenBank/DDBJ databases">
        <title>Description of Candidatus Tenderia electrophaga gen. nov, sp. nov., an Uncultivated Electroautotroph from a Biocathode Enrichment.</title>
        <authorList>
            <person name="Eddie B.J."/>
            <person name="Malanoski A.P."/>
            <person name="Wang Z."/>
            <person name="Hall R.J."/>
            <person name="Oh S.D."/>
            <person name="Heiner C."/>
            <person name="Lin B."/>
            <person name="Strycharz-Glaven S.M."/>
        </authorList>
    </citation>
    <scope>NUCLEOTIDE SEQUENCE [LARGE SCALE GENOMIC DNA]</scope>
    <source>
        <strain evidence="11">NRL1</strain>
    </source>
</reference>
<dbReference type="InterPro" id="IPR003010">
    <property type="entry name" value="C-N_Hydrolase"/>
</dbReference>
<evidence type="ECO:0000259" key="10">
    <source>
        <dbReference type="PROSITE" id="PS50263"/>
    </source>
</evidence>
<dbReference type="EC" id="2.3.1.269" evidence="9"/>
<dbReference type="NCBIfam" id="TIGR00546">
    <property type="entry name" value="lnt"/>
    <property type="match status" value="1"/>
</dbReference>
<dbReference type="STRING" id="1748243.Tel_02095"/>
<dbReference type="InterPro" id="IPR045378">
    <property type="entry name" value="LNT_N"/>
</dbReference>
<feature type="domain" description="CN hydrolase" evidence="10">
    <location>
        <begin position="231"/>
        <end position="468"/>
    </location>
</feature>
<dbReference type="GO" id="GO:0016410">
    <property type="term" value="F:N-acyltransferase activity"/>
    <property type="evidence" value="ECO:0007669"/>
    <property type="project" value="UniProtKB-UniRule"/>
</dbReference>
<dbReference type="PANTHER" id="PTHR38686">
    <property type="entry name" value="APOLIPOPROTEIN N-ACYLTRANSFERASE"/>
    <property type="match status" value="1"/>
</dbReference>
<evidence type="ECO:0000256" key="1">
    <source>
        <dbReference type="ARBA" id="ARBA00004651"/>
    </source>
</evidence>
<dbReference type="InterPro" id="IPR036526">
    <property type="entry name" value="C-N_Hydrolase_sf"/>
</dbReference>
<comment type="pathway">
    <text evidence="9">Protein modification; lipoprotein biosynthesis (N-acyl transfer).</text>
</comment>
<keyword evidence="8 9" id="KW-0012">Acyltransferase</keyword>
<comment type="similarity">
    <text evidence="2 9">Belongs to the CN hydrolase family. Apolipoprotein N-acyltransferase subfamily.</text>
</comment>
<feature type="transmembrane region" description="Helical" evidence="9">
    <location>
        <begin position="127"/>
        <end position="146"/>
    </location>
</feature>
<accession>A0A0S2TA46</accession>
<evidence type="ECO:0000256" key="5">
    <source>
        <dbReference type="ARBA" id="ARBA00022692"/>
    </source>
</evidence>
<feature type="transmembrane region" description="Helical" evidence="9">
    <location>
        <begin position="166"/>
        <end position="190"/>
    </location>
</feature>
<dbReference type="UniPathway" id="UPA00666"/>
<feature type="transmembrane region" description="Helical" evidence="9">
    <location>
        <begin position="29"/>
        <end position="48"/>
    </location>
</feature>
<feature type="transmembrane region" description="Helical" evidence="9">
    <location>
        <begin position="85"/>
        <end position="106"/>
    </location>
</feature>
<feature type="transmembrane region" description="Helical" evidence="9">
    <location>
        <begin position="60"/>
        <end position="79"/>
    </location>
</feature>
<dbReference type="Proteomes" id="UP000055136">
    <property type="component" value="Chromosome"/>
</dbReference>
<dbReference type="Gene3D" id="3.60.110.10">
    <property type="entry name" value="Carbon-nitrogen hydrolase"/>
    <property type="match status" value="1"/>
</dbReference>
<dbReference type="Pfam" id="PF20154">
    <property type="entry name" value="LNT_N"/>
    <property type="match status" value="1"/>
</dbReference>
<dbReference type="GO" id="GO:0005886">
    <property type="term" value="C:plasma membrane"/>
    <property type="evidence" value="ECO:0007669"/>
    <property type="project" value="UniProtKB-SubCell"/>
</dbReference>
<comment type="function">
    <text evidence="9">Catalyzes the phospholipid dependent N-acylation of the N-terminal cysteine of apolipoprotein, the last step in lipoprotein maturation.</text>
</comment>
<name>A0A0S2TA46_9GAMM</name>
<evidence type="ECO:0000256" key="9">
    <source>
        <dbReference type="HAMAP-Rule" id="MF_01148"/>
    </source>
</evidence>
<evidence type="ECO:0000256" key="6">
    <source>
        <dbReference type="ARBA" id="ARBA00022989"/>
    </source>
</evidence>
<dbReference type="PROSITE" id="PS50263">
    <property type="entry name" value="CN_HYDROLASE"/>
    <property type="match status" value="1"/>
</dbReference>
<keyword evidence="5 9" id="KW-0812">Transmembrane</keyword>
<dbReference type="SUPFAM" id="SSF56317">
    <property type="entry name" value="Carbon-nitrogen hydrolase"/>
    <property type="match status" value="1"/>
</dbReference>
<feature type="transmembrane region" description="Helical" evidence="9">
    <location>
        <begin position="197"/>
        <end position="213"/>
    </location>
</feature>
<evidence type="ECO:0000256" key="8">
    <source>
        <dbReference type="ARBA" id="ARBA00023315"/>
    </source>
</evidence>
<proteinExistence type="inferred from homology"/>